<name>A0A515CRU0_SERLI</name>
<dbReference type="EMBL" id="CP033893">
    <property type="protein sequence ID" value="QDL30889.1"/>
    <property type="molecule type" value="Genomic_DNA"/>
</dbReference>
<dbReference type="Proteomes" id="UP000317572">
    <property type="component" value="Chromosome"/>
</dbReference>
<dbReference type="AlphaFoldDB" id="A0A515CRU0"/>
<reference evidence="1 2" key="1">
    <citation type="submission" date="2018-11" db="EMBL/GenBank/DDBJ databases">
        <title>The first complete genome of Serratia liquefaciens isolated from metalophyte plant revel distinctness adaptive mechanisms in an extreme habitat.</title>
        <authorList>
            <person name="Caneschi W.L."/>
            <person name="Sanchez A.B."/>
            <person name="Felestrino E.B."/>
            <person name="Assis R.A.B."/>
            <person name="Lemes C.G.C."/>
            <person name="Cordeiro I.F."/>
            <person name="Fonseca N.P."/>
            <person name="Villa M."/>
            <person name="Vieira I.T."/>
            <person name="Moraes L.A."/>
            <person name="Kamino L.H.Y."/>
            <person name="do Carmo F."/>
            <person name="Garcia C.M."/>
            <person name="Almeida N.F."/>
            <person name="Silva R.S."/>
            <person name="Ferro J.A."/>
            <person name="Ferro M.I.T."/>
            <person name="Varani A.M."/>
            <person name="Ferreira R.M."/>
            <person name="dos Santos V.L."/>
            <person name="Silva U.C."/>
            <person name="Setubal J.C."/>
            <person name="Moreira L.M."/>
        </authorList>
    </citation>
    <scope>NUCLEOTIDE SEQUENCE [LARGE SCALE GENOMIC DNA]</scope>
    <source>
        <strain evidence="1 2">FG3</strain>
    </source>
</reference>
<dbReference type="InterPro" id="IPR003458">
    <property type="entry name" value="Phage_T4_Gp38_tail_assem"/>
</dbReference>
<sequence length="142" mass="15946">MSYGYSATTNTFYVMDDKASYEENGNWPEDVKPITDERWEKYCVQGPEGKMRGADKKGLPCWVDIPPPTHKQQIESAQRKLASLMAEATKAIAPLQDAVELGIATDEEKSLLLAWKKYRVKLNRIDTSTAPDIDWPEVPGVA</sequence>
<protein>
    <submittedName>
        <fullName evidence="1">Tail fiber assembly protein</fullName>
    </submittedName>
</protein>
<accession>A0A515CRU0</accession>
<evidence type="ECO:0000313" key="1">
    <source>
        <dbReference type="EMBL" id="QDL30889.1"/>
    </source>
</evidence>
<dbReference type="PANTHER" id="PTHR34413">
    <property type="entry name" value="PROPHAGE TAIL FIBER ASSEMBLY PROTEIN HOMOLOG TFAE-RELATED-RELATED"/>
    <property type="match status" value="1"/>
</dbReference>
<proteinExistence type="predicted"/>
<dbReference type="Pfam" id="PF02413">
    <property type="entry name" value="Caudo_TAP"/>
    <property type="match status" value="1"/>
</dbReference>
<dbReference type="PANTHER" id="PTHR34413:SF2">
    <property type="entry name" value="PROPHAGE TAIL FIBER ASSEMBLY PROTEIN HOMOLOG TFAE-RELATED"/>
    <property type="match status" value="1"/>
</dbReference>
<evidence type="ECO:0000313" key="2">
    <source>
        <dbReference type="Proteomes" id="UP000317572"/>
    </source>
</evidence>
<dbReference type="RefSeq" id="WP_142814700.1">
    <property type="nucleotide sequence ID" value="NZ_CP033893.1"/>
</dbReference>
<dbReference type="InterPro" id="IPR051220">
    <property type="entry name" value="TFA_Chaperone"/>
</dbReference>
<organism evidence="1 2">
    <name type="scientific">Serratia liquefaciens</name>
    <dbReference type="NCBI Taxonomy" id="614"/>
    <lineage>
        <taxon>Bacteria</taxon>
        <taxon>Pseudomonadati</taxon>
        <taxon>Pseudomonadota</taxon>
        <taxon>Gammaproteobacteria</taxon>
        <taxon>Enterobacterales</taxon>
        <taxon>Yersiniaceae</taxon>
        <taxon>Serratia</taxon>
    </lineage>
</organism>
<gene>
    <name evidence="1" type="ORF">EGO53_03395</name>
</gene>